<dbReference type="PANTHER" id="PTHR43918:SF4">
    <property type="entry name" value="CARBOXYLIC ESTER HYDROLASE"/>
    <property type="match status" value="1"/>
</dbReference>
<evidence type="ECO:0000313" key="6">
    <source>
        <dbReference type="Proteomes" id="UP000230750"/>
    </source>
</evidence>
<reference evidence="5 6" key="1">
    <citation type="journal article" date="2017" name="PLoS Biol.">
        <title>The sea cucumber genome provides insights into morphological evolution and visceral regeneration.</title>
        <authorList>
            <person name="Zhang X."/>
            <person name="Sun L."/>
            <person name="Yuan J."/>
            <person name="Sun Y."/>
            <person name="Gao Y."/>
            <person name="Zhang L."/>
            <person name="Li S."/>
            <person name="Dai H."/>
            <person name="Hamel J.F."/>
            <person name="Liu C."/>
            <person name="Yu Y."/>
            <person name="Liu S."/>
            <person name="Lin W."/>
            <person name="Guo K."/>
            <person name="Jin S."/>
            <person name="Xu P."/>
            <person name="Storey K.B."/>
            <person name="Huan P."/>
            <person name="Zhang T."/>
            <person name="Zhou Y."/>
            <person name="Zhang J."/>
            <person name="Lin C."/>
            <person name="Li X."/>
            <person name="Xing L."/>
            <person name="Huo D."/>
            <person name="Sun M."/>
            <person name="Wang L."/>
            <person name="Mercier A."/>
            <person name="Li F."/>
            <person name="Yang H."/>
            <person name="Xiang J."/>
        </authorList>
    </citation>
    <scope>NUCLEOTIDE SEQUENCE [LARGE SCALE GENOMIC DNA]</scope>
    <source>
        <strain evidence="5">Shaxun</strain>
        <tissue evidence="5">Muscle</tissue>
    </source>
</reference>
<evidence type="ECO:0000259" key="4">
    <source>
        <dbReference type="Pfam" id="PF00135"/>
    </source>
</evidence>
<dbReference type="OrthoDB" id="19653at2759"/>
<dbReference type="EMBL" id="MRZV01000209">
    <property type="protein sequence ID" value="PIK55598.1"/>
    <property type="molecule type" value="Genomic_DNA"/>
</dbReference>
<evidence type="ECO:0000313" key="5">
    <source>
        <dbReference type="EMBL" id="PIK55598.1"/>
    </source>
</evidence>
<dbReference type="SUPFAM" id="SSF53474">
    <property type="entry name" value="alpha/beta-Hydrolases"/>
    <property type="match status" value="1"/>
</dbReference>
<dbReference type="AlphaFoldDB" id="A0A2G8L5S8"/>
<evidence type="ECO:0000256" key="2">
    <source>
        <dbReference type="ARBA" id="ARBA00022487"/>
    </source>
</evidence>
<gene>
    <name evidence="5" type="ORF">BSL78_07500</name>
</gene>
<dbReference type="PANTHER" id="PTHR43918">
    <property type="entry name" value="ACETYLCHOLINESTERASE"/>
    <property type="match status" value="1"/>
</dbReference>
<dbReference type="Proteomes" id="UP000230750">
    <property type="component" value="Unassembled WGS sequence"/>
</dbReference>
<comment type="similarity">
    <text evidence="1">Belongs to the type-B carboxylesterase/lipase family.</text>
</comment>
<name>A0A2G8L5S8_STIJA</name>
<comment type="caution">
    <text evidence="5">The sequence shown here is derived from an EMBL/GenBank/DDBJ whole genome shotgun (WGS) entry which is preliminary data.</text>
</comment>
<feature type="domain" description="Carboxylesterase type B" evidence="4">
    <location>
        <begin position="17"/>
        <end position="118"/>
    </location>
</feature>
<evidence type="ECO:0000256" key="1">
    <source>
        <dbReference type="ARBA" id="ARBA00005964"/>
    </source>
</evidence>
<dbReference type="GO" id="GO:0052689">
    <property type="term" value="F:carboxylic ester hydrolase activity"/>
    <property type="evidence" value="ECO:0007669"/>
    <property type="project" value="UniProtKB-KW"/>
</dbReference>
<dbReference type="Pfam" id="PF00135">
    <property type="entry name" value="COesterase"/>
    <property type="match status" value="1"/>
</dbReference>
<dbReference type="InterPro" id="IPR002018">
    <property type="entry name" value="CarbesteraseB"/>
</dbReference>
<keyword evidence="2" id="KW-0719">Serine esterase</keyword>
<accession>A0A2G8L5S8</accession>
<sequence>MGDVMGERTPYQYSDSKVTVDTTVDIFRGIPYAKPPVGDLRFAKPEPMDPWTEVYNATYFRPICWQIVIDNRTDGQSEDCLHLNIFSPNVQGSGYPVFVRIHGGGFTQGSSIGPGYDGRMASRFTFYSIFDDIIKYLVISANNC</sequence>
<evidence type="ECO:0000256" key="3">
    <source>
        <dbReference type="ARBA" id="ARBA00022801"/>
    </source>
</evidence>
<keyword evidence="6" id="KW-1185">Reference proteome</keyword>
<dbReference type="InterPro" id="IPR050654">
    <property type="entry name" value="AChE-related_enzymes"/>
</dbReference>
<dbReference type="Gene3D" id="3.40.50.1820">
    <property type="entry name" value="alpha/beta hydrolase"/>
    <property type="match status" value="1"/>
</dbReference>
<keyword evidence="3" id="KW-0378">Hydrolase</keyword>
<protein>
    <submittedName>
        <fullName evidence="5">Para-nitrobenzyl esterase</fullName>
    </submittedName>
</protein>
<organism evidence="5 6">
    <name type="scientific">Stichopus japonicus</name>
    <name type="common">Sea cucumber</name>
    <dbReference type="NCBI Taxonomy" id="307972"/>
    <lineage>
        <taxon>Eukaryota</taxon>
        <taxon>Metazoa</taxon>
        <taxon>Echinodermata</taxon>
        <taxon>Eleutherozoa</taxon>
        <taxon>Echinozoa</taxon>
        <taxon>Holothuroidea</taxon>
        <taxon>Aspidochirotacea</taxon>
        <taxon>Aspidochirotida</taxon>
        <taxon>Stichopodidae</taxon>
        <taxon>Apostichopus</taxon>
    </lineage>
</organism>
<dbReference type="InterPro" id="IPR029058">
    <property type="entry name" value="AB_hydrolase_fold"/>
</dbReference>
<dbReference type="STRING" id="307972.A0A2G8L5S8"/>
<proteinExistence type="inferred from homology"/>